<comment type="similarity">
    <text evidence="2 6">Belongs to the plant self-incompatibility (S1) protein family.</text>
</comment>
<organism evidence="7 8">
    <name type="scientific">Ceratodon purpureus</name>
    <name type="common">Fire moss</name>
    <name type="synonym">Dicranum purpureum</name>
    <dbReference type="NCBI Taxonomy" id="3225"/>
    <lineage>
        <taxon>Eukaryota</taxon>
        <taxon>Viridiplantae</taxon>
        <taxon>Streptophyta</taxon>
        <taxon>Embryophyta</taxon>
        <taxon>Bryophyta</taxon>
        <taxon>Bryophytina</taxon>
        <taxon>Bryopsida</taxon>
        <taxon>Dicranidae</taxon>
        <taxon>Pseudoditrichales</taxon>
        <taxon>Ditrichaceae</taxon>
        <taxon>Ceratodon</taxon>
    </lineage>
</organism>
<evidence type="ECO:0000256" key="2">
    <source>
        <dbReference type="ARBA" id="ARBA00005581"/>
    </source>
</evidence>
<dbReference type="EMBL" id="CM026430">
    <property type="protein sequence ID" value="KAG0562672.1"/>
    <property type="molecule type" value="Genomic_DNA"/>
</dbReference>
<evidence type="ECO:0000256" key="1">
    <source>
        <dbReference type="ARBA" id="ARBA00004613"/>
    </source>
</evidence>
<dbReference type="GO" id="GO:0005576">
    <property type="term" value="C:extracellular region"/>
    <property type="evidence" value="ECO:0007669"/>
    <property type="project" value="UniProtKB-SubCell"/>
</dbReference>
<comment type="subcellular location">
    <subcellularLocation>
        <location evidence="1 6">Secreted</location>
    </subcellularLocation>
</comment>
<dbReference type="Proteomes" id="UP000822688">
    <property type="component" value="Chromosome 9"/>
</dbReference>
<keyword evidence="3 6" id="KW-0713">Self-incompatibility</keyword>
<protein>
    <recommendedName>
        <fullName evidence="6">S-protein homolog</fullName>
    </recommendedName>
</protein>
<evidence type="ECO:0000256" key="5">
    <source>
        <dbReference type="ARBA" id="ARBA00022729"/>
    </source>
</evidence>
<evidence type="ECO:0000313" key="7">
    <source>
        <dbReference type="EMBL" id="KAG0562672.1"/>
    </source>
</evidence>
<keyword evidence="8" id="KW-1185">Reference proteome</keyword>
<proteinExistence type="inferred from homology"/>
<feature type="signal peptide" evidence="6">
    <location>
        <begin position="1"/>
        <end position="22"/>
    </location>
</feature>
<keyword evidence="4 6" id="KW-0964">Secreted</keyword>
<accession>A0A8T0H0K1</accession>
<dbReference type="InterPro" id="IPR010264">
    <property type="entry name" value="Self-incomp_S1"/>
</dbReference>
<dbReference type="GO" id="GO:0060320">
    <property type="term" value="P:rejection of self pollen"/>
    <property type="evidence" value="ECO:0007669"/>
    <property type="project" value="UniProtKB-KW"/>
</dbReference>
<dbReference type="AlphaFoldDB" id="A0A8T0H0K1"/>
<comment type="caution">
    <text evidence="7">The sequence shown here is derived from an EMBL/GenBank/DDBJ whole genome shotgun (WGS) entry which is preliminary data.</text>
</comment>
<evidence type="ECO:0000256" key="4">
    <source>
        <dbReference type="ARBA" id="ARBA00022525"/>
    </source>
</evidence>
<evidence type="ECO:0000313" key="8">
    <source>
        <dbReference type="Proteomes" id="UP000822688"/>
    </source>
</evidence>
<dbReference type="Pfam" id="PF05938">
    <property type="entry name" value="Self-incomp_S1"/>
    <property type="match status" value="1"/>
</dbReference>
<gene>
    <name evidence="7" type="ORF">KC19_9G164000</name>
</gene>
<sequence length="140" mass="15761">MAPKGTLLVMVMVLSASGMTMAWPPWKDHMSVNIINDVGGDPISVHCKSGDTDLGQHTVFMHQTFGFGFYPNFGGTTQFWCTFNWGSKWQSFTVWKDIGPFPGEKSRKRPCDQCVYMVRADAFWRSEGPGGPFTQIAQWK</sequence>
<evidence type="ECO:0000256" key="3">
    <source>
        <dbReference type="ARBA" id="ARBA00022471"/>
    </source>
</evidence>
<keyword evidence="5 6" id="KW-0732">Signal</keyword>
<dbReference type="PANTHER" id="PTHR31232:SF18">
    <property type="entry name" value="S-PROTEIN HOMOLOG"/>
    <property type="match status" value="1"/>
</dbReference>
<dbReference type="PANTHER" id="PTHR31232">
    <property type="match status" value="1"/>
</dbReference>
<reference evidence="7" key="1">
    <citation type="submission" date="2020-06" db="EMBL/GenBank/DDBJ databases">
        <title>WGS assembly of Ceratodon purpureus strain R40.</title>
        <authorList>
            <person name="Carey S.B."/>
            <person name="Jenkins J."/>
            <person name="Shu S."/>
            <person name="Lovell J.T."/>
            <person name="Sreedasyam A."/>
            <person name="Maumus F."/>
            <person name="Tiley G.P."/>
            <person name="Fernandez-Pozo N."/>
            <person name="Barry K."/>
            <person name="Chen C."/>
            <person name="Wang M."/>
            <person name="Lipzen A."/>
            <person name="Daum C."/>
            <person name="Saski C.A."/>
            <person name="Payton A.C."/>
            <person name="Mcbreen J.C."/>
            <person name="Conrad R.E."/>
            <person name="Kollar L.M."/>
            <person name="Olsson S."/>
            <person name="Huttunen S."/>
            <person name="Landis J.B."/>
            <person name="Wickett N.J."/>
            <person name="Johnson M.G."/>
            <person name="Rensing S.A."/>
            <person name="Grimwood J."/>
            <person name="Schmutz J."/>
            <person name="Mcdaniel S.F."/>
        </authorList>
    </citation>
    <scope>NUCLEOTIDE SEQUENCE</scope>
    <source>
        <strain evidence="7">R40</strain>
    </source>
</reference>
<evidence type="ECO:0000256" key="6">
    <source>
        <dbReference type="RuleBase" id="RU367044"/>
    </source>
</evidence>
<name>A0A8T0H0K1_CERPU</name>
<feature type="chain" id="PRO_5035960696" description="S-protein homolog" evidence="6">
    <location>
        <begin position="23"/>
        <end position="140"/>
    </location>
</feature>